<accession>A0A564ZGJ2</accession>
<protein>
    <submittedName>
        <fullName evidence="1">Uncharacterized protein</fullName>
    </submittedName>
</protein>
<name>A0A564ZGJ2_9BACT</name>
<dbReference type="AlphaFoldDB" id="A0A564ZGJ2"/>
<organism evidence="1 2">
    <name type="scientific">Candidatus Methylomirabilis lanthanidiphila</name>
    <dbReference type="NCBI Taxonomy" id="2211376"/>
    <lineage>
        <taxon>Bacteria</taxon>
        <taxon>Candidatus Methylomirabilota</taxon>
        <taxon>Candidatus Methylomirabilia</taxon>
        <taxon>Candidatus Methylomirabilales</taxon>
        <taxon>Candidatus Methylomirabilaceae</taxon>
        <taxon>Candidatus Methylomirabilis</taxon>
    </lineage>
</organism>
<keyword evidence="2" id="KW-1185">Reference proteome</keyword>
<gene>
    <name evidence="1" type="ORF">MELA_00616</name>
</gene>
<sequence>MGNGLRVPLEKTEATAIAIEDLIALTRRVGRPRDLDDIAALQSLTDKTEEGKDYPDGT</sequence>
<dbReference type="Proteomes" id="UP000334340">
    <property type="component" value="Unassembled WGS sequence"/>
</dbReference>
<dbReference type="EMBL" id="CABIKM010000010">
    <property type="protein sequence ID" value="VUZ84246.1"/>
    <property type="molecule type" value="Genomic_DNA"/>
</dbReference>
<reference evidence="1 2" key="1">
    <citation type="submission" date="2019-07" db="EMBL/GenBank/DDBJ databases">
        <authorList>
            <person name="Cremers G."/>
        </authorList>
    </citation>
    <scope>NUCLEOTIDE SEQUENCE [LARGE SCALE GENOMIC DNA]</scope>
</reference>
<proteinExistence type="predicted"/>
<evidence type="ECO:0000313" key="2">
    <source>
        <dbReference type="Proteomes" id="UP000334340"/>
    </source>
</evidence>
<evidence type="ECO:0000313" key="1">
    <source>
        <dbReference type="EMBL" id="VUZ84246.1"/>
    </source>
</evidence>